<keyword evidence="13" id="KW-1185">Reference proteome</keyword>
<evidence type="ECO:0000256" key="6">
    <source>
        <dbReference type="ARBA" id="ARBA00023137"/>
    </source>
</evidence>
<comment type="caution">
    <text evidence="12">The sequence shown here is derived from an EMBL/GenBank/DDBJ whole genome shotgun (WGS) entry which is preliminary data.</text>
</comment>
<keyword evidence="3 8" id="KW-0547">Nucleotide-binding</keyword>
<organism evidence="12 13">
    <name type="scientific">Geodia barretti</name>
    <name type="common">Barrett's horny sponge</name>
    <dbReference type="NCBI Taxonomy" id="519541"/>
    <lineage>
        <taxon>Eukaryota</taxon>
        <taxon>Metazoa</taxon>
        <taxon>Porifera</taxon>
        <taxon>Demospongiae</taxon>
        <taxon>Heteroscleromorpha</taxon>
        <taxon>Tetractinellida</taxon>
        <taxon>Astrophorina</taxon>
        <taxon>Geodiidae</taxon>
        <taxon>Geodia</taxon>
    </lineage>
</organism>
<dbReference type="InterPro" id="IPR017441">
    <property type="entry name" value="Protein_kinase_ATP_BS"/>
</dbReference>
<feature type="binding site" evidence="8">
    <location>
        <position position="542"/>
    </location>
    <ligand>
        <name>ATP</name>
        <dbReference type="ChEBI" id="CHEBI:30616"/>
    </ligand>
</feature>
<dbReference type="InterPro" id="IPR008266">
    <property type="entry name" value="Tyr_kinase_AS"/>
</dbReference>
<evidence type="ECO:0000256" key="9">
    <source>
        <dbReference type="SAM" id="MobiDB-lite"/>
    </source>
</evidence>
<evidence type="ECO:0000256" key="2">
    <source>
        <dbReference type="ARBA" id="ARBA00022679"/>
    </source>
</evidence>
<keyword evidence="10" id="KW-0812">Transmembrane</keyword>
<keyword evidence="6" id="KW-0829">Tyrosine-protein kinase</keyword>
<dbReference type="InterPro" id="IPR000719">
    <property type="entry name" value="Prot_kinase_dom"/>
</dbReference>
<name>A0AA35WDY9_GEOBA</name>
<evidence type="ECO:0000256" key="3">
    <source>
        <dbReference type="ARBA" id="ARBA00022741"/>
    </source>
</evidence>
<dbReference type="SUPFAM" id="SSF56112">
    <property type="entry name" value="Protein kinase-like (PK-like)"/>
    <property type="match status" value="1"/>
</dbReference>
<dbReference type="InterPro" id="IPR020635">
    <property type="entry name" value="Tyr_kinase_cat_dom"/>
</dbReference>
<dbReference type="InterPro" id="IPR011009">
    <property type="entry name" value="Kinase-like_dom_sf"/>
</dbReference>
<keyword evidence="4" id="KW-0418">Kinase</keyword>
<feature type="domain" description="Protein kinase" evidence="11">
    <location>
        <begin position="510"/>
        <end position="780"/>
    </location>
</feature>
<evidence type="ECO:0000256" key="5">
    <source>
        <dbReference type="ARBA" id="ARBA00022840"/>
    </source>
</evidence>
<dbReference type="GO" id="GO:0005886">
    <property type="term" value="C:plasma membrane"/>
    <property type="evidence" value="ECO:0007669"/>
    <property type="project" value="TreeGrafter"/>
</dbReference>
<keyword evidence="10" id="KW-1133">Transmembrane helix</keyword>
<gene>
    <name evidence="12" type="ORF">GBAR_LOCUS10376</name>
</gene>
<keyword evidence="10" id="KW-0472">Membrane</keyword>
<dbReference type="PROSITE" id="PS00109">
    <property type="entry name" value="PROTEIN_KINASE_TYR"/>
    <property type="match status" value="1"/>
</dbReference>
<accession>A0AA35WDY9</accession>
<dbReference type="InterPro" id="IPR001245">
    <property type="entry name" value="Ser-Thr/Tyr_kinase_cat_dom"/>
</dbReference>
<dbReference type="CDD" id="cd00192">
    <property type="entry name" value="PTKc"/>
    <property type="match status" value="1"/>
</dbReference>
<evidence type="ECO:0000259" key="11">
    <source>
        <dbReference type="PROSITE" id="PS50011"/>
    </source>
</evidence>
<evidence type="ECO:0000256" key="7">
    <source>
        <dbReference type="ARBA" id="ARBA00051243"/>
    </source>
</evidence>
<dbReference type="PRINTS" id="PR00109">
    <property type="entry name" value="TYRKINASE"/>
</dbReference>
<dbReference type="Proteomes" id="UP001174909">
    <property type="component" value="Unassembled WGS sequence"/>
</dbReference>
<comment type="catalytic activity">
    <reaction evidence="7">
        <text>L-tyrosyl-[protein] + ATP = O-phospho-L-tyrosyl-[protein] + ADP + H(+)</text>
        <dbReference type="Rhea" id="RHEA:10596"/>
        <dbReference type="Rhea" id="RHEA-COMP:10136"/>
        <dbReference type="Rhea" id="RHEA-COMP:20101"/>
        <dbReference type="ChEBI" id="CHEBI:15378"/>
        <dbReference type="ChEBI" id="CHEBI:30616"/>
        <dbReference type="ChEBI" id="CHEBI:46858"/>
        <dbReference type="ChEBI" id="CHEBI:61978"/>
        <dbReference type="ChEBI" id="CHEBI:456216"/>
        <dbReference type="EC" id="2.7.10.1"/>
    </reaction>
</comment>
<feature type="region of interest" description="Disordered" evidence="9">
    <location>
        <begin position="382"/>
        <end position="404"/>
    </location>
</feature>
<feature type="transmembrane region" description="Helical" evidence="10">
    <location>
        <begin position="332"/>
        <end position="358"/>
    </location>
</feature>
<dbReference type="Gene3D" id="1.10.510.10">
    <property type="entry name" value="Transferase(Phosphotransferase) domain 1"/>
    <property type="match status" value="1"/>
</dbReference>
<keyword evidence="2" id="KW-0808">Transferase</keyword>
<dbReference type="Gene3D" id="3.30.200.20">
    <property type="entry name" value="Phosphorylase Kinase, domain 1"/>
    <property type="match status" value="1"/>
</dbReference>
<dbReference type="FunFam" id="1.10.510.10:FF:000554">
    <property type="entry name" value="Predicted protein"/>
    <property type="match status" value="1"/>
</dbReference>
<keyword evidence="5 8" id="KW-0067">ATP-binding</keyword>
<evidence type="ECO:0000256" key="1">
    <source>
        <dbReference type="ARBA" id="ARBA00004167"/>
    </source>
</evidence>
<dbReference type="PANTHER" id="PTHR24416">
    <property type="entry name" value="TYROSINE-PROTEIN KINASE RECEPTOR"/>
    <property type="match status" value="1"/>
</dbReference>
<dbReference type="EMBL" id="CASHTH010001582">
    <property type="protein sequence ID" value="CAI8017004.1"/>
    <property type="molecule type" value="Genomic_DNA"/>
</dbReference>
<dbReference type="GO" id="GO:0043235">
    <property type="term" value="C:receptor complex"/>
    <property type="evidence" value="ECO:0007669"/>
    <property type="project" value="TreeGrafter"/>
</dbReference>
<dbReference type="PROSITE" id="PS50011">
    <property type="entry name" value="PROTEIN_KINASE_DOM"/>
    <property type="match status" value="1"/>
</dbReference>
<dbReference type="GO" id="GO:0005524">
    <property type="term" value="F:ATP binding"/>
    <property type="evidence" value="ECO:0007669"/>
    <property type="project" value="UniProtKB-UniRule"/>
</dbReference>
<dbReference type="PANTHER" id="PTHR24416:SF631">
    <property type="entry name" value="SERINE_THREONINE_TYROSINE KINASE 1"/>
    <property type="match status" value="1"/>
</dbReference>
<evidence type="ECO:0000256" key="8">
    <source>
        <dbReference type="PROSITE-ProRule" id="PRU10141"/>
    </source>
</evidence>
<dbReference type="PROSITE" id="PS00107">
    <property type="entry name" value="PROTEIN_KINASE_ATP"/>
    <property type="match status" value="1"/>
</dbReference>
<sequence length="818" mass="91443">MVASKLGLFGADFGEGSDSDPATELQIWRKVNGSQLYQKVGSAGISAERNESKFYYHHLNAPLNFEAGDIMGYYQRKATHRFLFEEIGYDSGHLLYYRNSQRNAARIFDINSSDGNNSLTHALLSVITDQQDCGCGFMSIDRIALILSVQKISIGGRQQITPSMKITCHGMLTKWIIGADWNRSKKMFPQLQLWSETGEKTYKMVNHTQVQTRKRAMQTSMNLNFSLPITVEPGYVVGILIPPESDSKLLLKAERSLQPVTYYVSTTHTNFSCSNSEKNIISSDAYSPLVTVEIVPNEAKKISYTTNVSASMCTWQLTMSDKERNTHHGQGYTVGVGVGVTAIIIALALLALGAFIYIKKKRKVLVQPPVVANPTVHLSNYEVEGTGKDSQQQRSGNKAKSHEYQSLTPPTYCNMVSSTAAPLAMLTVGGEGHYETSWDALETVVDYYVPTTIQRRNYELEEDGSCPYIVAVEEELFVEQETFWSPGFTLASIYNQLSNHKFREINKQHIEIGGSLGSGEFGVVSKGRWMAVVRGPVEVAMKTLRPAANEDTQVKFLQEAAVIGQFKHPNIVKLHGVVTVEEPMMIVMEFMANGDLKNYLISLITDPDPPEQDQLSQLCLTFCRQIASGMSYLADKAFVHRDLAARNILVSKDKVCKVADFGMSRALNYSDYYVSHGGMIPVKWTAPEAIHYKKYTTASDVWSFGCVMYEIWSVGHKPFEGFTNAEAMEMVTRGYRLQPPPGCPRRIYSMMISCWHPERLDRPSFPSVCQTLAEEANSLLKWREEDSLCHPHASLLGAPLETGASLYPDLQNVYQGRQ</sequence>
<protein>
    <submittedName>
        <fullName evidence="12">Ephrin type-A receptor 4a</fullName>
    </submittedName>
</protein>
<dbReference type="AlphaFoldDB" id="A0AA35WDY9"/>
<feature type="compositionally biased region" description="Polar residues" evidence="9">
    <location>
        <begin position="388"/>
        <end position="404"/>
    </location>
</feature>
<evidence type="ECO:0000313" key="13">
    <source>
        <dbReference type="Proteomes" id="UP001174909"/>
    </source>
</evidence>
<dbReference type="SMART" id="SM00219">
    <property type="entry name" value="TyrKc"/>
    <property type="match status" value="1"/>
</dbReference>
<dbReference type="GO" id="GO:0004714">
    <property type="term" value="F:transmembrane receptor protein tyrosine kinase activity"/>
    <property type="evidence" value="ECO:0007669"/>
    <property type="project" value="UniProtKB-EC"/>
</dbReference>
<comment type="subcellular location">
    <subcellularLocation>
        <location evidence="1">Membrane</location>
        <topology evidence="1">Single-pass membrane protein</topology>
    </subcellularLocation>
</comment>
<evidence type="ECO:0000313" key="12">
    <source>
        <dbReference type="EMBL" id="CAI8017004.1"/>
    </source>
</evidence>
<reference evidence="12" key="1">
    <citation type="submission" date="2023-03" db="EMBL/GenBank/DDBJ databases">
        <authorList>
            <person name="Steffen K."/>
            <person name="Cardenas P."/>
        </authorList>
    </citation>
    <scope>NUCLEOTIDE SEQUENCE</scope>
</reference>
<dbReference type="GO" id="GO:0007169">
    <property type="term" value="P:cell surface receptor protein tyrosine kinase signaling pathway"/>
    <property type="evidence" value="ECO:0007669"/>
    <property type="project" value="TreeGrafter"/>
</dbReference>
<dbReference type="Pfam" id="PF07714">
    <property type="entry name" value="PK_Tyr_Ser-Thr"/>
    <property type="match status" value="1"/>
</dbReference>
<proteinExistence type="predicted"/>
<evidence type="ECO:0000256" key="10">
    <source>
        <dbReference type="SAM" id="Phobius"/>
    </source>
</evidence>
<dbReference type="InterPro" id="IPR050122">
    <property type="entry name" value="RTK"/>
</dbReference>
<keyword evidence="12" id="KW-0675">Receptor</keyword>
<evidence type="ECO:0000256" key="4">
    <source>
        <dbReference type="ARBA" id="ARBA00022777"/>
    </source>
</evidence>